<dbReference type="OrthoDB" id="10571378at2759"/>
<keyword evidence="2" id="KW-1185">Reference proteome</keyword>
<evidence type="ECO:0000313" key="2">
    <source>
        <dbReference type="Proteomes" id="UP000237000"/>
    </source>
</evidence>
<proteinExistence type="predicted"/>
<organism evidence="1 2">
    <name type="scientific">Trema orientale</name>
    <name type="common">Charcoal tree</name>
    <name type="synonym">Celtis orientalis</name>
    <dbReference type="NCBI Taxonomy" id="63057"/>
    <lineage>
        <taxon>Eukaryota</taxon>
        <taxon>Viridiplantae</taxon>
        <taxon>Streptophyta</taxon>
        <taxon>Embryophyta</taxon>
        <taxon>Tracheophyta</taxon>
        <taxon>Spermatophyta</taxon>
        <taxon>Magnoliopsida</taxon>
        <taxon>eudicotyledons</taxon>
        <taxon>Gunneridae</taxon>
        <taxon>Pentapetalae</taxon>
        <taxon>rosids</taxon>
        <taxon>fabids</taxon>
        <taxon>Rosales</taxon>
        <taxon>Cannabaceae</taxon>
        <taxon>Trema</taxon>
    </lineage>
</organism>
<accession>A0A2P5CD96</accession>
<reference evidence="2" key="1">
    <citation type="submission" date="2016-06" db="EMBL/GenBank/DDBJ databases">
        <title>Parallel loss of symbiosis genes in relatives of nitrogen-fixing non-legume Parasponia.</title>
        <authorList>
            <person name="Van Velzen R."/>
            <person name="Holmer R."/>
            <person name="Bu F."/>
            <person name="Rutten L."/>
            <person name="Van Zeijl A."/>
            <person name="Liu W."/>
            <person name="Santuari L."/>
            <person name="Cao Q."/>
            <person name="Sharma T."/>
            <person name="Shen D."/>
            <person name="Roswanjaya Y."/>
            <person name="Wardhani T."/>
            <person name="Kalhor M.S."/>
            <person name="Jansen J."/>
            <person name="Van den Hoogen J."/>
            <person name="Gungor B."/>
            <person name="Hartog M."/>
            <person name="Hontelez J."/>
            <person name="Verver J."/>
            <person name="Yang W.-C."/>
            <person name="Schijlen E."/>
            <person name="Repin R."/>
            <person name="Schilthuizen M."/>
            <person name="Schranz E."/>
            <person name="Heidstra R."/>
            <person name="Miyata K."/>
            <person name="Fedorova E."/>
            <person name="Kohlen W."/>
            <person name="Bisseling T."/>
            <person name="Smit S."/>
            <person name="Geurts R."/>
        </authorList>
    </citation>
    <scope>NUCLEOTIDE SEQUENCE [LARGE SCALE GENOMIC DNA]</scope>
    <source>
        <strain evidence="2">cv. RG33-2</strain>
    </source>
</reference>
<dbReference type="Proteomes" id="UP000237000">
    <property type="component" value="Unassembled WGS sequence"/>
</dbReference>
<dbReference type="InParanoid" id="A0A2P5CD96"/>
<name>A0A2P5CD96_TREOI</name>
<protein>
    <submittedName>
        <fullName evidence="1">Uncharacterized protein</fullName>
    </submittedName>
</protein>
<sequence>MTSRKVNFTLNLGLHKITEFLTRQPDPIGPNTKIGSDTSQFTVSTLKLSHLTLSVAQPAACHAPSLPRLADTRRIPLVPVTHLCSSARRSTLSHSQALSSLLHPTLSLNPPVASRFSDGHVLTDFIVFPLAHSLSLSRSLHITSGQRTH</sequence>
<comment type="caution">
    <text evidence="1">The sequence shown here is derived from an EMBL/GenBank/DDBJ whole genome shotgun (WGS) entry which is preliminary data.</text>
</comment>
<dbReference type="EMBL" id="JXTC01000379">
    <property type="protein sequence ID" value="PON59022.1"/>
    <property type="molecule type" value="Genomic_DNA"/>
</dbReference>
<evidence type="ECO:0000313" key="1">
    <source>
        <dbReference type="EMBL" id="PON59022.1"/>
    </source>
</evidence>
<dbReference type="AlphaFoldDB" id="A0A2P5CD96"/>
<gene>
    <name evidence="1" type="ORF">TorRG33x02_289360</name>
</gene>